<keyword evidence="4" id="KW-1185">Reference proteome</keyword>
<reference evidence="3 4" key="1">
    <citation type="submission" date="2008-03" db="EMBL/GenBank/DDBJ databases">
        <title>Complete sequence of Leptothrix cholodnii SP-6.</title>
        <authorList>
            <consortium name="US DOE Joint Genome Institute"/>
            <person name="Copeland A."/>
            <person name="Lucas S."/>
            <person name="Lapidus A."/>
            <person name="Glavina del Rio T."/>
            <person name="Dalin E."/>
            <person name="Tice H."/>
            <person name="Bruce D."/>
            <person name="Goodwin L."/>
            <person name="Pitluck S."/>
            <person name="Chertkov O."/>
            <person name="Brettin T."/>
            <person name="Detter J.C."/>
            <person name="Han C."/>
            <person name="Kuske C.R."/>
            <person name="Schmutz J."/>
            <person name="Larimer F."/>
            <person name="Land M."/>
            <person name="Hauser L."/>
            <person name="Kyrpides N."/>
            <person name="Lykidis A."/>
            <person name="Emerson D."/>
            <person name="Richardson P."/>
        </authorList>
    </citation>
    <scope>NUCLEOTIDE SEQUENCE [LARGE SCALE GENOMIC DNA]</scope>
    <source>
        <strain evidence="4">ATCC 51168 / LMG 8142 / SP-6</strain>
    </source>
</reference>
<feature type="compositionally biased region" description="Low complexity" evidence="1">
    <location>
        <begin position="563"/>
        <end position="572"/>
    </location>
</feature>
<accession>B1XWW7</accession>
<dbReference type="EMBL" id="CP001013">
    <property type="protein sequence ID" value="ACB36316.1"/>
    <property type="molecule type" value="Genomic_DNA"/>
</dbReference>
<dbReference type="InterPro" id="IPR017735">
    <property type="entry name" value="T6SS_FHA"/>
</dbReference>
<dbReference type="Pfam" id="PF20232">
    <property type="entry name" value="T6SS_FHA_C"/>
    <property type="match status" value="1"/>
</dbReference>
<proteinExistence type="predicted"/>
<evidence type="ECO:0000259" key="2">
    <source>
        <dbReference type="PROSITE" id="PS50006"/>
    </source>
</evidence>
<evidence type="ECO:0000313" key="4">
    <source>
        <dbReference type="Proteomes" id="UP000001693"/>
    </source>
</evidence>
<dbReference type="eggNOG" id="COG3456">
    <property type="taxonomic scope" value="Bacteria"/>
</dbReference>
<dbReference type="STRING" id="395495.Lcho_4064"/>
<dbReference type="InterPro" id="IPR008984">
    <property type="entry name" value="SMAD_FHA_dom_sf"/>
</dbReference>
<dbReference type="SMART" id="SM00240">
    <property type="entry name" value="FHA"/>
    <property type="match status" value="1"/>
</dbReference>
<dbReference type="Proteomes" id="UP000001693">
    <property type="component" value="Chromosome"/>
</dbReference>
<dbReference type="PROSITE" id="PS50006">
    <property type="entry name" value="FHA_DOMAIN"/>
    <property type="match status" value="1"/>
</dbReference>
<dbReference type="HOGENOM" id="CLU_023667_1_0_4"/>
<sequence length="580" mass="59501">MTLTLSALSLNDQPLSQPVVAHFDDQGGTIGRGDQNTLALPDPERHISRQHARITAEAKGYRITNLSSANAVTVAGRTLGQGESAPIRHRDQVRIGGFLLEARDDSADDLLARTITGGRAATAATADKSGGVRPGGVAGGGPPPIAAPSPEADPFADFFGPAVVRPAAPRQGAPGPAVAPAADPFAGFTGFGAPAPAPVASHGRPGAASAGPLAGFSGLGEPGGSIDDLLGPGLGAGAGTGADLDAFLRQPVGAPDAAAAPAAAAPARPSAGASQPDHVPALQAAFKAPVWPEPPPEPVTAPTPLLAPTPASARSPAPPPTFAPTLAPATPRPPAPAVAAGTTPSPRGPSPAWADADDPSAALWRAFCEGADLHLQLPQGLSPELMRVIGQLLRSAVDGTQQMMAIRAATKHELRADVTMIQARQNNPLKFSPDAQAALEQLLQPPMRGFLPGPAAMTDAMHDLVGHTIGTMAGMRAALEGVLNRFAPTVLEGKLTTSSVLDTLLPMNRRSRLWELYLQHFEGIRQEAQEDFHTLFGRAFLAAYEQQLDRLHAQHAEHDRQRPAAPSASSPSSSPPSSPP</sequence>
<dbReference type="InterPro" id="IPR046883">
    <property type="entry name" value="T6SS_FHA_C"/>
</dbReference>
<protein>
    <submittedName>
        <fullName evidence="3">FHA domain containing protein</fullName>
    </submittedName>
</protein>
<name>B1XWW7_LEPCP</name>
<organism evidence="3 4">
    <name type="scientific">Leptothrix cholodnii (strain ATCC 51168 / LMG 8142 / SP-6)</name>
    <name type="common">Leptothrix discophora (strain SP-6)</name>
    <dbReference type="NCBI Taxonomy" id="395495"/>
    <lineage>
        <taxon>Bacteria</taxon>
        <taxon>Pseudomonadati</taxon>
        <taxon>Pseudomonadota</taxon>
        <taxon>Betaproteobacteria</taxon>
        <taxon>Burkholderiales</taxon>
        <taxon>Sphaerotilaceae</taxon>
        <taxon>Leptothrix</taxon>
    </lineage>
</organism>
<feature type="compositionally biased region" description="Pro residues" evidence="1">
    <location>
        <begin position="291"/>
        <end position="307"/>
    </location>
</feature>
<feature type="domain" description="FHA" evidence="2">
    <location>
        <begin position="28"/>
        <end position="79"/>
    </location>
</feature>
<dbReference type="NCBIfam" id="TIGR03354">
    <property type="entry name" value="VI_FHA"/>
    <property type="match status" value="1"/>
</dbReference>
<dbReference type="InterPro" id="IPR000253">
    <property type="entry name" value="FHA_dom"/>
</dbReference>
<dbReference type="AlphaFoldDB" id="B1XWW7"/>
<dbReference type="eggNOG" id="COG1716">
    <property type="taxonomic scope" value="Bacteria"/>
</dbReference>
<dbReference type="Pfam" id="PF00498">
    <property type="entry name" value="FHA"/>
    <property type="match status" value="1"/>
</dbReference>
<dbReference type="Gene3D" id="2.60.200.20">
    <property type="match status" value="1"/>
</dbReference>
<dbReference type="SUPFAM" id="SSF49879">
    <property type="entry name" value="SMAD/FHA domain"/>
    <property type="match status" value="1"/>
</dbReference>
<dbReference type="KEGG" id="lch:Lcho_4064"/>
<dbReference type="RefSeq" id="WP_012349059.1">
    <property type="nucleotide sequence ID" value="NC_010524.1"/>
</dbReference>
<dbReference type="CDD" id="cd00060">
    <property type="entry name" value="FHA"/>
    <property type="match status" value="1"/>
</dbReference>
<feature type="region of interest" description="Disordered" evidence="1">
    <location>
        <begin position="554"/>
        <end position="580"/>
    </location>
</feature>
<gene>
    <name evidence="3" type="ordered locus">Lcho_4064</name>
</gene>
<evidence type="ECO:0000256" key="1">
    <source>
        <dbReference type="SAM" id="MobiDB-lite"/>
    </source>
</evidence>
<evidence type="ECO:0000313" key="3">
    <source>
        <dbReference type="EMBL" id="ACB36316.1"/>
    </source>
</evidence>
<feature type="compositionally biased region" description="Low complexity" evidence="1">
    <location>
        <begin position="337"/>
        <end position="357"/>
    </location>
</feature>
<feature type="region of interest" description="Disordered" evidence="1">
    <location>
        <begin position="289"/>
        <end position="357"/>
    </location>
</feature>